<proteinExistence type="predicted"/>
<keyword evidence="1" id="KW-0732">Signal</keyword>
<dbReference type="GO" id="GO:0004713">
    <property type="term" value="F:protein tyrosine kinase activity"/>
    <property type="evidence" value="ECO:0007669"/>
    <property type="project" value="InterPro"/>
</dbReference>
<dbReference type="InterPro" id="IPR036137">
    <property type="entry name" value="Focal_adhe_kin_target_dom_sf"/>
</dbReference>
<dbReference type="PANTHER" id="PTHR46221">
    <property type="entry name" value="FERM AND PDZ DOMAIN-CONTAINING PROTEIN FAMILY MEMBER"/>
    <property type="match status" value="1"/>
</dbReference>
<sequence length="195" mass="21192">MGLNAALKLLLFVEALGSYPALQLKEEMKITHCLVGAICRNVGIELRNLLAAVDHIVPSLPSWSHKEIEMAHGVLSKDMVNLVQAMKQAQRFAQTTLDGEYRKHMLAAAHIIAVNAKNLLDTVANVRARMLSGLGPEDPLPQGDVESHKTDSAIAQESHINQAVESSYYNVQSELVNTDHAEMSNQTGGPGTFVT</sequence>
<organism evidence="3 4">
    <name type="scientific">Araneus ventricosus</name>
    <name type="common">Orbweaver spider</name>
    <name type="synonym">Epeira ventricosa</name>
    <dbReference type="NCBI Taxonomy" id="182803"/>
    <lineage>
        <taxon>Eukaryota</taxon>
        <taxon>Metazoa</taxon>
        <taxon>Ecdysozoa</taxon>
        <taxon>Arthropoda</taxon>
        <taxon>Chelicerata</taxon>
        <taxon>Arachnida</taxon>
        <taxon>Araneae</taxon>
        <taxon>Araneomorphae</taxon>
        <taxon>Entelegynae</taxon>
        <taxon>Araneoidea</taxon>
        <taxon>Araneidae</taxon>
        <taxon>Araneus</taxon>
    </lineage>
</organism>
<evidence type="ECO:0000259" key="2">
    <source>
        <dbReference type="Pfam" id="PF03623"/>
    </source>
</evidence>
<evidence type="ECO:0000313" key="3">
    <source>
        <dbReference type="EMBL" id="GBN09268.1"/>
    </source>
</evidence>
<dbReference type="AlphaFoldDB" id="A0A4Y2L3U8"/>
<feature type="signal peptide" evidence="1">
    <location>
        <begin position="1"/>
        <end position="17"/>
    </location>
</feature>
<keyword evidence="3" id="KW-0418">Kinase</keyword>
<evidence type="ECO:0000256" key="1">
    <source>
        <dbReference type="SAM" id="SignalP"/>
    </source>
</evidence>
<dbReference type="Gene3D" id="1.20.120.330">
    <property type="entry name" value="Nucleotidyltransferases domain 2"/>
    <property type="match status" value="1"/>
</dbReference>
<dbReference type="OrthoDB" id="6427833at2759"/>
<keyword evidence="3" id="KW-0808">Transferase</keyword>
<evidence type="ECO:0000313" key="4">
    <source>
        <dbReference type="Proteomes" id="UP000499080"/>
    </source>
</evidence>
<dbReference type="GO" id="GO:0005925">
    <property type="term" value="C:focal adhesion"/>
    <property type="evidence" value="ECO:0007669"/>
    <property type="project" value="InterPro"/>
</dbReference>
<dbReference type="EMBL" id="BGPR01005338">
    <property type="protein sequence ID" value="GBN09268.1"/>
    <property type="molecule type" value="Genomic_DNA"/>
</dbReference>
<keyword evidence="4" id="KW-1185">Reference proteome</keyword>
<dbReference type="GO" id="GO:0007172">
    <property type="term" value="P:signal complex assembly"/>
    <property type="evidence" value="ECO:0007669"/>
    <property type="project" value="InterPro"/>
</dbReference>
<gene>
    <name evidence="3" type="primary">Ptk2_1</name>
    <name evidence="3" type="ORF">AVEN_23042_1</name>
</gene>
<reference evidence="3 4" key="1">
    <citation type="journal article" date="2019" name="Sci. Rep.">
        <title>Orb-weaving spider Araneus ventricosus genome elucidates the spidroin gene catalogue.</title>
        <authorList>
            <person name="Kono N."/>
            <person name="Nakamura H."/>
            <person name="Ohtoshi R."/>
            <person name="Moran D.A.P."/>
            <person name="Shinohara A."/>
            <person name="Yoshida Y."/>
            <person name="Fujiwara M."/>
            <person name="Mori M."/>
            <person name="Tomita M."/>
            <person name="Arakawa K."/>
        </authorList>
    </citation>
    <scope>NUCLEOTIDE SEQUENCE [LARGE SCALE GENOMIC DNA]</scope>
</reference>
<dbReference type="InterPro" id="IPR005189">
    <property type="entry name" value="Focal_adhesion_kin_target_dom"/>
</dbReference>
<dbReference type="SUPFAM" id="SSF68993">
    <property type="entry name" value="FAT domain of focal adhesion kinase"/>
    <property type="match status" value="1"/>
</dbReference>
<comment type="caution">
    <text evidence="3">The sequence shown here is derived from an EMBL/GenBank/DDBJ whole genome shotgun (WGS) entry which is preliminary data.</text>
</comment>
<accession>A0A4Y2L3U8</accession>
<protein>
    <submittedName>
        <fullName evidence="3">Focal adhesion kinase 1</fullName>
    </submittedName>
</protein>
<dbReference type="PANTHER" id="PTHR46221:SF9">
    <property type="entry name" value="NON-SPECIFIC PROTEIN-TYROSINE KINASE"/>
    <property type="match status" value="1"/>
</dbReference>
<feature type="domain" description="Focal AT" evidence="2">
    <location>
        <begin position="38"/>
        <end position="130"/>
    </location>
</feature>
<dbReference type="Proteomes" id="UP000499080">
    <property type="component" value="Unassembled WGS sequence"/>
</dbReference>
<feature type="chain" id="PRO_5021332838" evidence="1">
    <location>
        <begin position="18"/>
        <end position="195"/>
    </location>
</feature>
<dbReference type="Pfam" id="PF03623">
    <property type="entry name" value="Focal_AT"/>
    <property type="match status" value="1"/>
</dbReference>
<name>A0A4Y2L3U8_ARAVE</name>